<dbReference type="Pfam" id="PF12730">
    <property type="entry name" value="ABC2_membrane_4"/>
    <property type="match status" value="1"/>
</dbReference>
<evidence type="ECO:0000256" key="1">
    <source>
        <dbReference type="SAM" id="Phobius"/>
    </source>
</evidence>
<keyword evidence="1" id="KW-1133">Transmembrane helix</keyword>
<dbReference type="Proteomes" id="UP000824136">
    <property type="component" value="Unassembled WGS sequence"/>
</dbReference>
<reference evidence="2" key="2">
    <citation type="journal article" date="2021" name="PeerJ">
        <title>Extensive microbial diversity within the chicken gut microbiome revealed by metagenomics and culture.</title>
        <authorList>
            <person name="Gilroy R."/>
            <person name="Ravi A."/>
            <person name="Getino M."/>
            <person name="Pursley I."/>
            <person name="Horton D.L."/>
            <person name="Alikhan N.F."/>
            <person name="Baker D."/>
            <person name="Gharbi K."/>
            <person name="Hall N."/>
            <person name="Watson M."/>
            <person name="Adriaenssens E.M."/>
            <person name="Foster-Nyarko E."/>
            <person name="Jarju S."/>
            <person name="Secka A."/>
            <person name="Antonio M."/>
            <person name="Oren A."/>
            <person name="Chaudhuri R.R."/>
            <person name="La Ragione R."/>
            <person name="Hildebrand F."/>
            <person name="Pallen M.J."/>
        </authorList>
    </citation>
    <scope>NUCLEOTIDE SEQUENCE</scope>
    <source>
        <strain evidence="2">CHK33-4379</strain>
    </source>
</reference>
<proteinExistence type="predicted"/>
<reference evidence="2" key="1">
    <citation type="submission" date="2020-10" db="EMBL/GenBank/DDBJ databases">
        <authorList>
            <person name="Gilroy R."/>
        </authorList>
    </citation>
    <scope>NUCLEOTIDE SEQUENCE</scope>
    <source>
        <strain evidence="2">CHK33-4379</strain>
    </source>
</reference>
<organism evidence="2 3">
    <name type="scientific">Candidatus Faeciplasma pullistercoris</name>
    <dbReference type="NCBI Taxonomy" id="2840800"/>
    <lineage>
        <taxon>Bacteria</taxon>
        <taxon>Bacillati</taxon>
        <taxon>Bacillota</taxon>
        <taxon>Clostridia</taxon>
        <taxon>Eubacteriales</taxon>
        <taxon>Oscillospiraceae</taxon>
        <taxon>Oscillospiraceae incertae sedis</taxon>
        <taxon>Candidatus Faeciplasma</taxon>
    </lineage>
</organism>
<feature type="transmembrane region" description="Helical" evidence="1">
    <location>
        <begin position="134"/>
        <end position="157"/>
    </location>
</feature>
<feature type="transmembrane region" description="Helical" evidence="1">
    <location>
        <begin position="164"/>
        <end position="184"/>
    </location>
</feature>
<feature type="transmembrane region" description="Helical" evidence="1">
    <location>
        <begin position="17"/>
        <end position="37"/>
    </location>
</feature>
<accession>A0A9D1GU01</accession>
<evidence type="ECO:0000313" key="2">
    <source>
        <dbReference type="EMBL" id="HIT59431.1"/>
    </source>
</evidence>
<comment type="caution">
    <text evidence="2">The sequence shown here is derived from an EMBL/GenBank/DDBJ whole genome shotgun (WGS) entry which is preliminary data.</text>
</comment>
<dbReference type="GO" id="GO:0140359">
    <property type="term" value="F:ABC-type transporter activity"/>
    <property type="evidence" value="ECO:0007669"/>
    <property type="project" value="InterPro"/>
</dbReference>
<protein>
    <submittedName>
        <fullName evidence="2">ABC transporter permease</fullName>
    </submittedName>
</protein>
<feature type="transmembrane region" description="Helical" evidence="1">
    <location>
        <begin position="95"/>
        <end position="128"/>
    </location>
</feature>
<feature type="transmembrane region" description="Helical" evidence="1">
    <location>
        <begin position="52"/>
        <end position="74"/>
    </location>
</feature>
<dbReference type="GO" id="GO:0005886">
    <property type="term" value="C:plasma membrane"/>
    <property type="evidence" value="ECO:0007669"/>
    <property type="project" value="UniProtKB-SubCell"/>
</dbReference>
<dbReference type="EMBL" id="DVLL01000021">
    <property type="protein sequence ID" value="HIT59431.1"/>
    <property type="molecule type" value="Genomic_DNA"/>
</dbReference>
<sequence length="274" mass="30487">MSKLLSAGFIRLRKDKIFWVALIFMFGAGVFFPVMRYMDMQQSGYIKNIDNGFFACTPFIGIVMAVFCSLFIGTEYSDGTIRNKVIIGQKRTSIYLSDLTICAIVSVIMCTAFFIAYLCVGIPLLGFFEMEIKLVLLYALAVFVLSVAFASIFTLISMLSHNKAITAVVSILLAFLLLLAGAQLNRMLNEPEINMGLTMIENGPEYEGIPNPKYLDDGERKVVQFIYDFIPGGQVVQCISLGANNVAVLPVYSLIIIILTTGIGMFFFRKKELK</sequence>
<dbReference type="AlphaFoldDB" id="A0A9D1GU01"/>
<name>A0A9D1GU01_9FIRM</name>
<keyword evidence="1" id="KW-0812">Transmembrane</keyword>
<keyword evidence="1" id="KW-0472">Membrane</keyword>
<evidence type="ECO:0000313" key="3">
    <source>
        <dbReference type="Proteomes" id="UP000824136"/>
    </source>
</evidence>
<gene>
    <name evidence="2" type="ORF">IAC39_06950</name>
</gene>
<feature type="transmembrane region" description="Helical" evidence="1">
    <location>
        <begin position="249"/>
        <end position="268"/>
    </location>
</feature>